<gene>
    <name evidence="2" type="ORF">ABW99_16210</name>
</gene>
<dbReference type="Proteomes" id="UP000036700">
    <property type="component" value="Chromosome"/>
</dbReference>
<name>A0A0G3EXS5_9BURK</name>
<keyword evidence="3" id="KW-1185">Reference proteome</keyword>
<evidence type="ECO:0000313" key="3">
    <source>
        <dbReference type="Proteomes" id="UP000036700"/>
    </source>
</evidence>
<dbReference type="STRING" id="445709.ABW99_16210"/>
<accession>A0A0G3EXS5</accession>
<evidence type="ECO:0000313" key="2">
    <source>
        <dbReference type="EMBL" id="AKJ69526.2"/>
    </source>
</evidence>
<reference evidence="3" key="1">
    <citation type="submission" date="2015-06" db="EMBL/GenBank/DDBJ databases">
        <authorList>
            <person name="Lim Y.L."/>
            <person name="Ee R."/>
            <person name="Yong D."/>
            <person name="How K.Y."/>
            <person name="Yin W.F."/>
            <person name="Chan K.G."/>
        </authorList>
    </citation>
    <scope>NUCLEOTIDE SEQUENCE [LARGE SCALE GENOMIC DNA]</scope>
    <source>
        <strain evidence="3">DSM 25325</strain>
    </source>
</reference>
<dbReference type="EMBL" id="CP011568">
    <property type="protein sequence ID" value="AKJ69526.2"/>
    <property type="molecule type" value="Genomic_DNA"/>
</dbReference>
<proteinExistence type="predicted"/>
<dbReference type="AlphaFoldDB" id="A0A0G3EXS5"/>
<protein>
    <submittedName>
        <fullName evidence="2">Uncharacterized protein</fullName>
    </submittedName>
</protein>
<feature type="region of interest" description="Disordered" evidence="1">
    <location>
        <begin position="68"/>
        <end position="130"/>
    </location>
</feature>
<organism evidence="2 3">
    <name type="scientific">Pandoraea thiooxydans</name>
    <dbReference type="NCBI Taxonomy" id="445709"/>
    <lineage>
        <taxon>Bacteria</taxon>
        <taxon>Pseudomonadati</taxon>
        <taxon>Pseudomonadota</taxon>
        <taxon>Betaproteobacteria</taxon>
        <taxon>Burkholderiales</taxon>
        <taxon>Burkholderiaceae</taxon>
        <taxon>Pandoraea</taxon>
    </lineage>
</organism>
<evidence type="ECO:0000256" key="1">
    <source>
        <dbReference type="SAM" id="MobiDB-lite"/>
    </source>
</evidence>
<dbReference type="KEGG" id="ptx:ABW99_16210"/>
<sequence>MAASLPRRERDKLRHYATLAQAVARGRRLWDEHAPMPADGWDAWGGSDGPVRIVIIMANKTLGTRQKLVFRDGQQKRVSPPRKQAPVPGPPASPWRTGAPHNAGAGPRQGANRRLCPWLPAASKDDVPQD</sequence>